<feature type="compositionally biased region" description="Gly residues" evidence="3">
    <location>
        <begin position="331"/>
        <end position="395"/>
    </location>
</feature>
<comment type="caution">
    <text evidence="5">The sequence shown here is derived from an EMBL/GenBank/DDBJ whole genome shotgun (WGS) entry which is preliminary data.</text>
</comment>
<evidence type="ECO:0000256" key="2">
    <source>
        <dbReference type="ARBA" id="ARBA00018987"/>
    </source>
</evidence>
<keyword evidence="6" id="KW-1185">Reference proteome</keyword>
<feature type="compositionally biased region" description="Basic and acidic residues" evidence="3">
    <location>
        <begin position="197"/>
        <end position="212"/>
    </location>
</feature>
<sequence length="395" mass="40882">MDETILYVQGGTGSGKTVAMMSADSQFPVACCLPTTAAIMLAADYATALTGSKWRLLLVDLVIGGEKFKAIEVESVTDLGVHLPPGTKVLLHSTKEWPLRVQNGHVLLVQDAVEVLGGWVDKLAESWKASKDVEQNRLLWRQEGIKVKPEGEGAPRWVDFDPKKARFGGNIKKEVEQERAEWRAEKSVVAKTSAAKVAEERDEQGPRFKKEDLADEGNVPQVKTQVASSAFAQDPNAFGRSKGKGKGKGKGKEGGASDAWPRRGRGGEDYEEEKRAPQGGASLLAFIKPTKTGELPDEAVKLLLAPEKSAASQSASAGWDSGGWDASASGWGEGGGSGWGSSGGGGGGWSGSSGGGKHGGKGGGHAKGGGKGGGYGSSGGAGGASRKGGGGKGRW</sequence>
<dbReference type="EMBL" id="CAJNNV010027173">
    <property type="protein sequence ID" value="CAE8619563.1"/>
    <property type="molecule type" value="Genomic_DNA"/>
</dbReference>
<dbReference type="GO" id="GO:0000712">
    <property type="term" value="P:resolution of meiotic recombination intermediates"/>
    <property type="evidence" value="ECO:0007669"/>
    <property type="project" value="TreeGrafter"/>
</dbReference>
<feature type="domain" description="RecQ mediated genome instability protein 1 OB-fold" evidence="4">
    <location>
        <begin position="55"/>
        <end position="129"/>
    </location>
</feature>
<dbReference type="PANTHER" id="PTHR14790">
    <property type="entry name" value="RECQ-MEDIATED GENOME INSTABILITY PROTEIN 1 RMI1"/>
    <property type="match status" value="1"/>
</dbReference>
<protein>
    <recommendedName>
        <fullName evidence="2">RecQ-mediated genome instability protein 1</fullName>
    </recommendedName>
</protein>
<evidence type="ECO:0000256" key="3">
    <source>
        <dbReference type="SAM" id="MobiDB-lite"/>
    </source>
</evidence>
<dbReference type="AlphaFoldDB" id="A0A813G3X3"/>
<dbReference type="OrthoDB" id="434939at2759"/>
<dbReference type="GO" id="GO:0016604">
    <property type="term" value="C:nuclear body"/>
    <property type="evidence" value="ECO:0007669"/>
    <property type="project" value="TreeGrafter"/>
</dbReference>
<dbReference type="Proteomes" id="UP000654075">
    <property type="component" value="Unassembled WGS sequence"/>
</dbReference>
<reference evidence="5" key="1">
    <citation type="submission" date="2021-02" db="EMBL/GenBank/DDBJ databases">
        <authorList>
            <person name="Dougan E. K."/>
            <person name="Rhodes N."/>
            <person name="Thang M."/>
            <person name="Chan C."/>
        </authorList>
    </citation>
    <scope>NUCLEOTIDE SEQUENCE</scope>
</reference>
<organism evidence="5 6">
    <name type="scientific">Polarella glacialis</name>
    <name type="common">Dinoflagellate</name>
    <dbReference type="NCBI Taxonomy" id="89957"/>
    <lineage>
        <taxon>Eukaryota</taxon>
        <taxon>Sar</taxon>
        <taxon>Alveolata</taxon>
        <taxon>Dinophyceae</taxon>
        <taxon>Suessiales</taxon>
        <taxon>Suessiaceae</taxon>
        <taxon>Polarella</taxon>
    </lineage>
</organism>
<evidence type="ECO:0000259" key="4">
    <source>
        <dbReference type="Pfam" id="PF08585"/>
    </source>
</evidence>
<dbReference type="GO" id="GO:0031422">
    <property type="term" value="C:RecQ family helicase-topoisomerase III complex"/>
    <property type="evidence" value="ECO:0007669"/>
    <property type="project" value="TreeGrafter"/>
</dbReference>
<feature type="compositionally biased region" description="Basic and acidic residues" evidence="3">
    <location>
        <begin position="265"/>
        <end position="276"/>
    </location>
</feature>
<evidence type="ECO:0000313" key="6">
    <source>
        <dbReference type="Proteomes" id="UP000654075"/>
    </source>
</evidence>
<evidence type="ECO:0000313" key="5">
    <source>
        <dbReference type="EMBL" id="CAE8619563.1"/>
    </source>
</evidence>
<name>A0A813G3X3_POLGL</name>
<proteinExistence type="inferred from homology"/>
<feature type="region of interest" description="Disordered" evidence="3">
    <location>
        <begin position="183"/>
        <end position="288"/>
    </location>
</feature>
<dbReference type="Pfam" id="PF08585">
    <property type="entry name" value="RMI1_N_C"/>
    <property type="match status" value="1"/>
</dbReference>
<dbReference type="PANTHER" id="PTHR14790:SF15">
    <property type="entry name" value="RECQ-MEDIATED GENOME INSTABILITY PROTEIN 1"/>
    <property type="match status" value="1"/>
</dbReference>
<dbReference type="InterPro" id="IPR042470">
    <property type="entry name" value="RMI1_N_C_sf"/>
</dbReference>
<feature type="compositionally biased region" description="Polar residues" evidence="3">
    <location>
        <begin position="221"/>
        <end position="231"/>
    </location>
</feature>
<feature type="region of interest" description="Disordered" evidence="3">
    <location>
        <begin position="307"/>
        <end position="395"/>
    </location>
</feature>
<dbReference type="GO" id="GO:0000724">
    <property type="term" value="P:double-strand break repair via homologous recombination"/>
    <property type="evidence" value="ECO:0007669"/>
    <property type="project" value="TreeGrafter"/>
</dbReference>
<comment type="similarity">
    <text evidence="1">Belongs to the RMI1 family.</text>
</comment>
<dbReference type="Gene3D" id="2.40.50.770">
    <property type="entry name" value="RecQ-mediated genome instability protein Rmi1, C-terminal domain"/>
    <property type="match status" value="1"/>
</dbReference>
<gene>
    <name evidence="5" type="ORF">PGLA1383_LOCUS37150</name>
</gene>
<evidence type="ECO:0000256" key="1">
    <source>
        <dbReference type="ARBA" id="ARBA00006395"/>
    </source>
</evidence>
<feature type="compositionally biased region" description="Low complexity" evidence="3">
    <location>
        <begin position="308"/>
        <end position="330"/>
    </location>
</feature>
<accession>A0A813G3X3</accession>
<dbReference type="InterPro" id="IPR013894">
    <property type="entry name" value="RMI1_OB"/>
</dbReference>